<keyword evidence="3" id="KW-1185">Reference proteome</keyword>
<dbReference type="EMBL" id="AP014959">
    <property type="protein sequence ID" value="BAS86230.1"/>
    <property type="molecule type" value="Genomic_DNA"/>
</dbReference>
<reference evidence="3" key="1">
    <citation type="journal article" date="2005" name="Nature">
        <title>The map-based sequence of the rice genome.</title>
        <authorList>
            <consortium name="International rice genome sequencing project (IRGSP)"/>
            <person name="Matsumoto T."/>
            <person name="Wu J."/>
            <person name="Kanamori H."/>
            <person name="Katayose Y."/>
            <person name="Fujisawa M."/>
            <person name="Namiki N."/>
            <person name="Mizuno H."/>
            <person name="Yamamoto K."/>
            <person name="Antonio B.A."/>
            <person name="Baba T."/>
            <person name="Sakata K."/>
            <person name="Nagamura Y."/>
            <person name="Aoki H."/>
            <person name="Arikawa K."/>
            <person name="Arita K."/>
            <person name="Bito T."/>
            <person name="Chiden Y."/>
            <person name="Fujitsuka N."/>
            <person name="Fukunaka R."/>
            <person name="Hamada M."/>
            <person name="Harada C."/>
            <person name="Hayashi A."/>
            <person name="Hijishita S."/>
            <person name="Honda M."/>
            <person name="Hosokawa S."/>
            <person name="Ichikawa Y."/>
            <person name="Idonuma A."/>
            <person name="Iijima M."/>
            <person name="Ikeda M."/>
            <person name="Ikeno M."/>
            <person name="Ito K."/>
            <person name="Ito S."/>
            <person name="Ito T."/>
            <person name="Ito Y."/>
            <person name="Ito Y."/>
            <person name="Iwabuchi A."/>
            <person name="Kamiya K."/>
            <person name="Karasawa W."/>
            <person name="Kurita K."/>
            <person name="Katagiri S."/>
            <person name="Kikuta A."/>
            <person name="Kobayashi H."/>
            <person name="Kobayashi N."/>
            <person name="Machita K."/>
            <person name="Maehara T."/>
            <person name="Masukawa M."/>
            <person name="Mizubayashi T."/>
            <person name="Mukai Y."/>
            <person name="Nagasaki H."/>
            <person name="Nagata Y."/>
            <person name="Naito S."/>
            <person name="Nakashima M."/>
            <person name="Nakama Y."/>
            <person name="Nakamichi Y."/>
            <person name="Nakamura M."/>
            <person name="Meguro A."/>
            <person name="Negishi M."/>
            <person name="Ohta I."/>
            <person name="Ohta T."/>
            <person name="Okamoto M."/>
            <person name="Ono N."/>
            <person name="Saji S."/>
            <person name="Sakaguchi M."/>
            <person name="Sakai K."/>
            <person name="Shibata M."/>
            <person name="Shimokawa T."/>
            <person name="Song J."/>
            <person name="Takazaki Y."/>
            <person name="Terasawa K."/>
            <person name="Tsugane M."/>
            <person name="Tsuji K."/>
            <person name="Ueda S."/>
            <person name="Waki K."/>
            <person name="Yamagata H."/>
            <person name="Yamamoto M."/>
            <person name="Yamamoto S."/>
            <person name="Yamane H."/>
            <person name="Yoshiki S."/>
            <person name="Yoshihara R."/>
            <person name="Yukawa K."/>
            <person name="Zhong H."/>
            <person name="Yano M."/>
            <person name="Yuan Q."/>
            <person name="Ouyang S."/>
            <person name="Liu J."/>
            <person name="Jones K.M."/>
            <person name="Gansberger K."/>
            <person name="Moffat K."/>
            <person name="Hill J."/>
            <person name="Bera J."/>
            <person name="Fadrosh D."/>
            <person name="Jin S."/>
            <person name="Johri S."/>
            <person name="Kim M."/>
            <person name="Overton L."/>
            <person name="Reardon M."/>
            <person name="Tsitrin T."/>
            <person name="Vuong H."/>
            <person name="Weaver B."/>
            <person name="Ciecko A."/>
            <person name="Tallon L."/>
            <person name="Jackson J."/>
            <person name="Pai G."/>
            <person name="Aken S.V."/>
            <person name="Utterback T."/>
            <person name="Reidmuller S."/>
            <person name="Feldblyum T."/>
            <person name="Hsiao J."/>
            <person name="Zismann V."/>
            <person name="Iobst S."/>
            <person name="de Vazeille A.R."/>
            <person name="Buell C.R."/>
            <person name="Ying K."/>
            <person name="Li Y."/>
            <person name="Lu T."/>
            <person name="Huang Y."/>
            <person name="Zhao Q."/>
            <person name="Feng Q."/>
            <person name="Zhang L."/>
            <person name="Zhu J."/>
            <person name="Weng Q."/>
            <person name="Mu J."/>
            <person name="Lu Y."/>
            <person name="Fan D."/>
            <person name="Liu Y."/>
            <person name="Guan J."/>
            <person name="Zhang Y."/>
            <person name="Yu S."/>
            <person name="Liu X."/>
            <person name="Zhang Y."/>
            <person name="Hong G."/>
            <person name="Han B."/>
            <person name="Choisne N."/>
            <person name="Demange N."/>
            <person name="Orjeda G."/>
            <person name="Samain S."/>
            <person name="Cattolico L."/>
            <person name="Pelletier E."/>
            <person name="Couloux A."/>
            <person name="Segurens B."/>
            <person name="Wincker P."/>
            <person name="D'Hont A."/>
            <person name="Scarpelli C."/>
            <person name="Weissenbach J."/>
            <person name="Salanoubat M."/>
            <person name="Quetier F."/>
            <person name="Yu Y."/>
            <person name="Kim H.R."/>
            <person name="Rambo T."/>
            <person name="Currie J."/>
            <person name="Collura K."/>
            <person name="Luo M."/>
            <person name="Yang T."/>
            <person name="Ammiraju J.S.S."/>
            <person name="Engler F."/>
            <person name="Soderlund C."/>
            <person name="Wing R.A."/>
            <person name="Palmer L.E."/>
            <person name="de la Bastide M."/>
            <person name="Spiegel L."/>
            <person name="Nascimento L."/>
            <person name="Zutavern T."/>
            <person name="O'Shaughnessy A."/>
            <person name="Dike S."/>
            <person name="Dedhia N."/>
            <person name="Preston R."/>
            <person name="Balija V."/>
            <person name="McCombie W.R."/>
            <person name="Chow T."/>
            <person name="Chen H."/>
            <person name="Chung M."/>
            <person name="Chen C."/>
            <person name="Shaw J."/>
            <person name="Wu H."/>
            <person name="Hsiao K."/>
            <person name="Chao Y."/>
            <person name="Chu M."/>
            <person name="Cheng C."/>
            <person name="Hour A."/>
            <person name="Lee P."/>
            <person name="Lin S."/>
            <person name="Lin Y."/>
            <person name="Liou J."/>
            <person name="Liu S."/>
            <person name="Hsing Y."/>
            <person name="Raghuvanshi S."/>
            <person name="Mohanty A."/>
            <person name="Bharti A.K."/>
            <person name="Gaur A."/>
            <person name="Gupta V."/>
            <person name="Kumar D."/>
            <person name="Ravi V."/>
            <person name="Vij S."/>
            <person name="Kapur A."/>
            <person name="Khurana P."/>
            <person name="Khurana P."/>
            <person name="Khurana J.P."/>
            <person name="Tyagi A.K."/>
            <person name="Gaikwad K."/>
            <person name="Singh A."/>
            <person name="Dalal V."/>
            <person name="Srivastava S."/>
            <person name="Dixit A."/>
            <person name="Pal A.K."/>
            <person name="Ghazi I.A."/>
            <person name="Yadav M."/>
            <person name="Pandit A."/>
            <person name="Bhargava A."/>
            <person name="Sureshbabu K."/>
            <person name="Batra K."/>
            <person name="Sharma T.R."/>
            <person name="Mohapatra T."/>
            <person name="Singh N.K."/>
            <person name="Messing J."/>
            <person name="Nelson A.B."/>
            <person name="Fuks G."/>
            <person name="Kavchok S."/>
            <person name="Keizer G."/>
            <person name="Linton E."/>
            <person name="Llaca V."/>
            <person name="Song R."/>
            <person name="Tanyolac B."/>
            <person name="Young S."/>
            <person name="Ho-Il K."/>
            <person name="Hahn J.H."/>
            <person name="Sangsakoo G."/>
            <person name="Vanavichit A."/>
            <person name="de Mattos Luiz.A.T."/>
            <person name="Zimmer P.D."/>
            <person name="Malone G."/>
            <person name="Dellagostin O."/>
            <person name="de Oliveira A.C."/>
            <person name="Bevan M."/>
            <person name="Bancroft I."/>
            <person name="Minx P."/>
            <person name="Cordum H."/>
            <person name="Wilson R."/>
            <person name="Cheng Z."/>
            <person name="Jin W."/>
            <person name="Jiang J."/>
            <person name="Leong S.A."/>
            <person name="Iwama H."/>
            <person name="Gojobori T."/>
            <person name="Itoh T."/>
            <person name="Niimura Y."/>
            <person name="Fujii Y."/>
            <person name="Habara T."/>
            <person name="Sakai H."/>
            <person name="Sato Y."/>
            <person name="Wilson G."/>
            <person name="Kumar K."/>
            <person name="McCouch S."/>
            <person name="Juretic N."/>
            <person name="Hoen D."/>
            <person name="Wright S."/>
            <person name="Bruskiewich R."/>
            <person name="Bureau T."/>
            <person name="Miyao A."/>
            <person name="Hirochika H."/>
            <person name="Nishikawa T."/>
            <person name="Kadowaki K."/>
            <person name="Sugiura M."/>
            <person name="Burr B."/>
            <person name="Sasaki T."/>
        </authorList>
    </citation>
    <scope>NUCLEOTIDE SEQUENCE [LARGE SCALE GENOMIC DNA]</scope>
    <source>
        <strain evidence="3">cv. Nipponbare</strain>
    </source>
</reference>
<evidence type="ECO:0000313" key="2">
    <source>
        <dbReference type="EMBL" id="BAS86230.1"/>
    </source>
</evidence>
<sequence>MGGEHRGSGGSPRSVEIRRGERVWDASTPATMEAVEELTQLSESMRQVASLLADDDPCDDSTPRRLSTFVNAVALGNVGAGKMAVLNSLIGHPMLVSSY</sequence>
<organism evidence="2 3">
    <name type="scientific">Oryza sativa subsp. japonica</name>
    <name type="common">Rice</name>
    <dbReference type="NCBI Taxonomy" id="39947"/>
    <lineage>
        <taxon>Eukaryota</taxon>
        <taxon>Viridiplantae</taxon>
        <taxon>Streptophyta</taxon>
        <taxon>Embryophyta</taxon>
        <taxon>Tracheophyta</taxon>
        <taxon>Spermatophyta</taxon>
        <taxon>Magnoliopsida</taxon>
        <taxon>Liliopsida</taxon>
        <taxon>Poales</taxon>
        <taxon>Poaceae</taxon>
        <taxon>BOP clade</taxon>
        <taxon>Oryzoideae</taxon>
        <taxon>Oryzeae</taxon>
        <taxon>Oryzinae</taxon>
        <taxon>Oryza</taxon>
        <taxon>Oryza sativa</taxon>
    </lineage>
</organism>
<dbReference type="Gramene" id="Os03t0732200-01">
    <property type="protein sequence ID" value="Os03t0732200-01"/>
    <property type="gene ID" value="Os03g0732200"/>
</dbReference>
<dbReference type="STRING" id="39947.A0A0P0W360"/>
<dbReference type="OrthoDB" id="1739458at2759"/>
<evidence type="ECO:0000256" key="1">
    <source>
        <dbReference type="SAM" id="MobiDB-lite"/>
    </source>
</evidence>
<dbReference type="InParanoid" id="A0A0P0W360"/>
<dbReference type="FunCoup" id="A0A0P0W360">
    <property type="interactions" value="3"/>
</dbReference>
<dbReference type="PaxDb" id="39947-A0A0P0W360"/>
<protein>
    <submittedName>
        <fullName evidence="2">Os03g0732200 protein</fullName>
    </submittedName>
</protein>
<evidence type="ECO:0000313" key="3">
    <source>
        <dbReference type="Proteomes" id="UP000059680"/>
    </source>
</evidence>
<accession>A0A0P0W360</accession>
<proteinExistence type="predicted"/>
<name>A0A0P0W360_ORYSJ</name>
<gene>
    <name evidence="2" type="ordered locus">Os03g0732200</name>
    <name evidence="2" type="ORF">OSNPB_030732200</name>
</gene>
<dbReference type="Proteomes" id="UP000059680">
    <property type="component" value="Chromosome 3"/>
</dbReference>
<feature type="region of interest" description="Disordered" evidence="1">
    <location>
        <begin position="1"/>
        <end position="20"/>
    </location>
</feature>
<reference evidence="2 3" key="3">
    <citation type="journal article" date="2013" name="Rice">
        <title>Improvement of the Oryza sativa Nipponbare reference genome using next generation sequence and optical map data.</title>
        <authorList>
            <person name="Kawahara Y."/>
            <person name="de la Bastide M."/>
            <person name="Hamilton J.P."/>
            <person name="Kanamori H."/>
            <person name="McCombie W.R."/>
            <person name="Ouyang S."/>
            <person name="Schwartz D.C."/>
            <person name="Tanaka T."/>
            <person name="Wu J."/>
            <person name="Zhou S."/>
            <person name="Childs K.L."/>
            <person name="Davidson R.M."/>
            <person name="Lin H."/>
            <person name="Quesada-Ocampo L."/>
            <person name="Vaillancourt B."/>
            <person name="Sakai H."/>
            <person name="Lee S.S."/>
            <person name="Kim J."/>
            <person name="Numa H."/>
            <person name="Itoh T."/>
            <person name="Buell C.R."/>
            <person name="Matsumoto T."/>
        </authorList>
    </citation>
    <scope>NUCLEOTIDE SEQUENCE [LARGE SCALE GENOMIC DNA]</scope>
    <source>
        <strain evidence="3">cv. Nipponbare</strain>
    </source>
</reference>
<dbReference type="eggNOG" id="KOG0446">
    <property type="taxonomic scope" value="Eukaryota"/>
</dbReference>
<reference evidence="2 3" key="2">
    <citation type="journal article" date="2013" name="Plant Cell Physiol.">
        <title>Rice Annotation Project Database (RAP-DB): an integrative and interactive database for rice genomics.</title>
        <authorList>
            <person name="Sakai H."/>
            <person name="Lee S.S."/>
            <person name="Tanaka T."/>
            <person name="Numa H."/>
            <person name="Kim J."/>
            <person name="Kawahara Y."/>
            <person name="Wakimoto H."/>
            <person name="Yang C.C."/>
            <person name="Iwamoto M."/>
            <person name="Abe T."/>
            <person name="Yamada Y."/>
            <person name="Muto A."/>
            <person name="Inokuchi H."/>
            <person name="Ikemura T."/>
            <person name="Matsumoto T."/>
            <person name="Sasaki T."/>
            <person name="Itoh T."/>
        </authorList>
    </citation>
    <scope>NUCLEOTIDE SEQUENCE [LARGE SCALE GENOMIC DNA]</scope>
    <source>
        <strain evidence="3">cv. Nipponbare</strain>
    </source>
</reference>
<dbReference type="AlphaFoldDB" id="A0A0P0W360"/>